<feature type="domain" description="YchJ-like middle NTF2-like" evidence="1">
    <location>
        <begin position="36"/>
        <end position="131"/>
    </location>
</feature>
<dbReference type="PANTHER" id="PTHR33747:SF1">
    <property type="entry name" value="ADENYLATE CYCLASE-ASSOCIATED CAP C-TERMINAL DOMAIN-CONTAINING PROTEIN"/>
    <property type="match status" value="1"/>
</dbReference>
<dbReference type="Proteomes" id="UP001139293">
    <property type="component" value="Unassembled WGS sequence"/>
</dbReference>
<dbReference type="Gene3D" id="3.10.450.50">
    <property type="match status" value="1"/>
</dbReference>
<keyword evidence="3" id="KW-1185">Reference proteome</keyword>
<comment type="caution">
    <text evidence="2">The sequence shown here is derived from an EMBL/GenBank/DDBJ whole genome shotgun (WGS) entry which is preliminary data.</text>
</comment>
<accession>A0A9X2CF66</accession>
<organism evidence="2 3">
    <name type="scientific">Shewanella pneumatophori</name>
    <dbReference type="NCBI Taxonomy" id="314092"/>
    <lineage>
        <taxon>Bacteria</taxon>
        <taxon>Pseudomonadati</taxon>
        <taxon>Pseudomonadota</taxon>
        <taxon>Gammaproteobacteria</taxon>
        <taxon>Alteromonadales</taxon>
        <taxon>Shewanellaceae</taxon>
        <taxon>Shewanella</taxon>
    </lineage>
</organism>
<dbReference type="RefSeq" id="WP_248948472.1">
    <property type="nucleotide sequence ID" value="NZ_JAKILB010000001.1"/>
</dbReference>
<gene>
    <name evidence="2" type="ORF">L2740_02565</name>
</gene>
<dbReference type="PANTHER" id="PTHR33747">
    <property type="entry name" value="UPF0225 PROTEIN SCO1677"/>
    <property type="match status" value="1"/>
</dbReference>
<dbReference type="AlphaFoldDB" id="A0A9X2CF66"/>
<evidence type="ECO:0000259" key="1">
    <source>
        <dbReference type="Pfam" id="PF17775"/>
    </source>
</evidence>
<dbReference type="Pfam" id="PF02810">
    <property type="entry name" value="SEC-C"/>
    <property type="match status" value="1"/>
</dbReference>
<dbReference type="InterPro" id="IPR004027">
    <property type="entry name" value="SEC_C_motif"/>
</dbReference>
<dbReference type="Pfam" id="PF17775">
    <property type="entry name" value="YchJ_M-like"/>
    <property type="match status" value="1"/>
</dbReference>
<evidence type="ECO:0000313" key="2">
    <source>
        <dbReference type="EMBL" id="MCL1137446.1"/>
    </source>
</evidence>
<dbReference type="EMBL" id="JAKILB010000001">
    <property type="protein sequence ID" value="MCL1137446.1"/>
    <property type="molecule type" value="Genomic_DNA"/>
</dbReference>
<evidence type="ECO:0000313" key="3">
    <source>
        <dbReference type="Proteomes" id="UP001139293"/>
    </source>
</evidence>
<dbReference type="SUPFAM" id="SSF103642">
    <property type="entry name" value="Sec-C motif"/>
    <property type="match status" value="1"/>
</dbReference>
<dbReference type="InterPro" id="IPR032710">
    <property type="entry name" value="NTF2-like_dom_sf"/>
</dbReference>
<name>A0A9X2CF66_9GAMM</name>
<dbReference type="InterPro" id="IPR048469">
    <property type="entry name" value="YchJ-like_M"/>
</dbReference>
<sequence>MTNPNIDPHSLCPCCSERTYKDCCQVFHLLKQLPETPEQLMRSRFCAFYLAQYPYLIASHHPDYLNGLTEADLAKEPLPDWLSLDVITSSEKGLTGTVTFQAWYKLDSEIDAIHECSSFVKLDGRWLYTEGVQKSPVFPKRNDLCVCLSGKKFKQCCSR</sequence>
<dbReference type="SUPFAM" id="SSF54427">
    <property type="entry name" value="NTF2-like"/>
    <property type="match status" value="1"/>
</dbReference>
<protein>
    <submittedName>
        <fullName evidence="2">YchJ family protein</fullName>
    </submittedName>
</protein>
<proteinExistence type="predicted"/>
<reference evidence="2" key="1">
    <citation type="submission" date="2022-01" db="EMBL/GenBank/DDBJ databases">
        <title>Whole genome-based taxonomy of the Shewanellaceae.</title>
        <authorList>
            <person name="Martin-Rodriguez A.J."/>
        </authorList>
    </citation>
    <scope>NUCLEOTIDE SEQUENCE</scope>
    <source>
        <strain evidence="2">KCTC 23973</strain>
    </source>
</reference>
<dbReference type="NCBIfam" id="NF002486">
    <property type="entry name" value="PRK01752.1"/>
    <property type="match status" value="1"/>
</dbReference>